<dbReference type="STRING" id="154538.A0A1M2V925"/>
<keyword evidence="3" id="KW-0732">Signal</keyword>
<sequence length="446" mass="46378">MLQPLNILTLLFIISWGCATVLGATQQIDNTSPQIQYQGAWSMTNSPGDGDFGDTLAFSQDNLDSATLHFSGTSVTVFGALKPVGTWNMHSAYYLDGAPVVGFTPNPVVASEQHRVTFYSSGSLSDGPHTLIIVNMGQQFYFDYIALESGSASATTAPIIHPGTPILPTSTTPTTSSSSLPTTSSASPPQTTSSLVRPSTSTSTSTRTSSSSTFTSSSTSVRTSFSSTSATSVTPPSPTGTSSNLTETSASASTPHLDTTDIIAISSQPSISTSSSTSTTPASTGTTTSGPILPLGEIIGIAVGGAALILTLALAFFALWRRHRRNAARIAISPFDPVDASDGTPLPPPPDYWPSEKSSAIDRARLTGSILPVQQPPARQMLVITHGDDAGGMWADYQSSMPTASGYHASVSSADGDLKALRADLARRAKRPAAVNVTPERRGVPF</sequence>
<feature type="region of interest" description="Disordered" evidence="1">
    <location>
        <begin position="158"/>
        <end position="291"/>
    </location>
</feature>
<feature type="compositionally biased region" description="Polar residues" evidence="1">
    <location>
        <begin position="244"/>
        <end position="257"/>
    </location>
</feature>
<evidence type="ECO:0000313" key="4">
    <source>
        <dbReference type="EMBL" id="OJT04056.1"/>
    </source>
</evidence>
<organism evidence="4 5">
    <name type="scientific">Trametes pubescens</name>
    <name type="common">White-rot fungus</name>
    <dbReference type="NCBI Taxonomy" id="154538"/>
    <lineage>
        <taxon>Eukaryota</taxon>
        <taxon>Fungi</taxon>
        <taxon>Dikarya</taxon>
        <taxon>Basidiomycota</taxon>
        <taxon>Agaricomycotina</taxon>
        <taxon>Agaricomycetes</taxon>
        <taxon>Polyporales</taxon>
        <taxon>Polyporaceae</taxon>
        <taxon>Trametes</taxon>
    </lineage>
</organism>
<feature type="compositionally biased region" description="Low complexity" evidence="1">
    <location>
        <begin position="164"/>
        <end position="243"/>
    </location>
</feature>
<evidence type="ECO:0000256" key="2">
    <source>
        <dbReference type="SAM" id="Phobius"/>
    </source>
</evidence>
<dbReference type="EMBL" id="MNAD01001563">
    <property type="protein sequence ID" value="OJT04056.1"/>
    <property type="molecule type" value="Genomic_DNA"/>
</dbReference>
<protein>
    <submittedName>
        <fullName evidence="4">Uncharacterized protein</fullName>
    </submittedName>
</protein>
<feature type="signal peptide" evidence="3">
    <location>
        <begin position="1"/>
        <end position="23"/>
    </location>
</feature>
<name>A0A1M2V925_TRAPU</name>
<keyword evidence="2" id="KW-1133">Transmembrane helix</keyword>
<dbReference type="OrthoDB" id="3265734at2759"/>
<proteinExistence type="predicted"/>
<evidence type="ECO:0000313" key="5">
    <source>
        <dbReference type="Proteomes" id="UP000184267"/>
    </source>
</evidence>
<feature type="chain" id="PRO_5012431362" evidence="3">
    <location>
        <begin position="24"/>
        <end position="446"/>
    </location>
</feature>
<gene>
    <name evidence="4" type="ORF">TRAPUB_5292</name>
</gene>
<keyword evidence="2" id="KW-0812">Transmembrane</keyword>
<feature type="transmembrane region" description="Helical" evidence="2">
    <location>
        <begin position="298"/>
        <end position="320"/>
    </location>
</feature>
<dbReference type="AlphaFoldDB" id="A0A1M2V925"/>
<evidence type="ECO:0000256" key="3">
    <source>
        <dbReference type="SAM" id="SignalP"/>
    </source>
</evidence>
<dbReference type="OMA" id="QMLVITH"/>
<keyword evidence="5" id="KW-1185">Reference proteome</keyword>
<evidence type="ECO:0000256" key="1">
    <source>
        <dbReference type="SAM" id="MobiDB-lite"/>
    </source>
</evidence>
<accession>A0A1M2V925</accession>
<dbReference type="Gene3D" id="2.60.120.260">
    <property type="entry name" value="Galactose-binding domain-like"/>
    <property type="match status" value="1"/>
</dbReference>
<keyword evidence="2" id="KW-0472">Membrane</keyword>
<reference evidence="4 5" key="1">
    <citation type="submission" date="2016-10" db="EMBL/GenBank/DDBJ databases">
        <title>Genome sequence of the basidiomycete white-rot fungus Trametes pubescens.</title>
        <authorList>
            <person name="Makela M.R."/>
            <person name="Granchi Z."/>
            <person name="Peng M."/>
            <person name="De Vries R.P."/>
            <person name="Grigoriev I."/>
            <person name="Riley R."/>
            <person name="Hilden K."/>
        </authorList>
    </citation>
    <scope>NUCLEOTIDE SEQUENCE [LARGE SCALE GENOMIC DNA]</scope>
    <source>
        <strain evidence="4 5">FBCC735</strain>
    </source>
</reference>
<comment type="caution">
    <text evidence="4">The sequence shown here is derived from an EMBL/GenBank/DDBJ whole genome shotgun (WGS) entry which is preliminary data.</text>
</comment>
<dbReference type="Proteomes" id="UP000184267">
    <property type="component" value="Unassembled WGS sequence"/>
</dbReference>
<feature type="compositionally biased region" description="Low complexity" evidence="1">
    <location>
        <begin position="262"/>
        <end position="291"/>
    </location>
</feature>